<accession>A0A0E2Q1Y3</accession>
<dbReference type="HOGENOM" id="CLU_2902528_0_0_9"/>
<dbReference type="EMBL" id="AZJT01000057">
    <property type="protein sequence ID" value="ETW88878.1"/>
    <property type="molecule type" value="Genomic_DNA"/>
</dbReference>
<dbReference type="AlphaFoldDB" id="A0A0E2Q1Y3"/>
<name>A0A0E2Q1Y3_STRTR</name>
<dbReference type="PATRIC" id="fig|1433289.7.peg.1581"/>
<evidence type="ECO:0000256" key="1">
    <source>
        <dbReference type="ARBA" id="ARBA00022737"/>
    </source>
</evidence>
<evidence type="ECO:0000313" key="3">
    <source>
        <dbReference type="Proteomes" id="UP000024559"/>
    </source>
</evidence>
<dbReference type="Pfam" id="PF01473">
    <property type="entry name" value="Choline_bind_1"/>
    <property type="match status" value="2"/>
</dbReference>
<keyword evidence="1" id="KW-0677">Repeat</keyword>
<organism evidence="2 3">
    <name type="scientific">Streptococcus thermophilus M17PTZA496</name>
    <dbReference type="NCBI Taxonomy" id="1433289"/>
    <lineage>
        <taxon>Bacteria</taxon>
        <taxon>Bacillati</taxon>
        <taxon>Bacillota</taxon>
        <taxon>Bacilli</taxon>
        <taxon>Lactobacillales</taxon>
        <taxon>Streptococcaceae</taxon>
        <taxon>Streptococcus</taxon>
    </lineage>
</organism>
<dbReference type="Proteomes" id="UP000024559">
    <property type="component" value="Chromosome"/>
</dbReference>
<sequence length="62" mass="7223">MVKDDFVTENGDLYYFDATGNQPNFVFVSDKAGHWYYMRYFKATKGFSAPFGFDAEFLDRSP</sequence>
<dbReference type="SUPFAM" id="SSF69360">
    <property type="entry name" value="Cell wall binding repeat"/>
    <property type="match status" value="1"/>
</dbReference>
<evidence type="ECO:0000313" key="2">
    <source>
        <dbReference type="EMBL" id="ETW88878.1"/>
    </source>
</evidence>
<gene>
    <name evidence="2" type="ORF">X841_07660</name>
</gene>
<protein>
    <submittedName>
        <fullName evidence="2">Uncharacterized protein</fullName>
    </submittedName>
</protein>
<proteinExistence type="predicted"/>
<reference evidence="3" key="1">
    <citation type="submission" date="2013-12" db="EMBL/GenBank/DDBJ databases">
        <title>Genome sequences of Streptococcus thermophilus strains MTH17CL396 and M17PTZA496 isolated from Fontina cheese in Valle d'Aosta region (Italy).</title>
        <authorList>
            <person name="Treu L."/>
            <person name="Giacomini A."/>
            <person name="Corich V."/>
            <person name="Vendramin V."/>
            <person name="Bovo B."/>
        </authorList>
    </citation>
    <scope>NUCLEOTIDE SEQUENCE [LARGE SCALE GENOMIC DNA]</scope>
    <source>
        <strain evidence="3">M17PTZA496</strain>
    </source>
</reference>
<dbReference type="InterPro" id="IPR018337">
    <property type="entry name" value="Cell_wall/Cho-bd_repeat"/>
</dbReference>
<comment type="caution">
    <text evidence="2">The sequence shown here is derived from an EMBL/GenBank/DDBJ whole genome shotgun (WGS) entry which is preliminary data.</text>
</comment>